<keyword evidence="1" id="KW-0695">RNA-directed DNA polymerase</keyword>
<dbReference type="EMBL" id="KB637914">
    <property type="protein sequence ID" value="EMS14590.1"/>
    <property type="molecule type" value="Genomic_DNA"/>
</dbReference>
<gene>
    <name evidence="1" type="ORF">KM1_083350</name>
</gene>
<reference evidence="1 2" key="1">
    <citation type="submission" date="2013-01" db="EMBL/GenBank/DDBJ databases">
        <authorList>
            <person name="Inman J."/>
            <person name="Zafar N."/>
            <person name="Lorenzi H."/>
            <person name="Caler E."/>
        </authorList>
    </citation>
    <scope>NUCLEOTIDE SEQUENCE [LARGE SCALE GENOMIC DNA]</scope>
    <source>
        <strain evidence="1 2">HM-3:IMSS</strain>
    </source>
</reference>
<evidence type="ECO:0000313" key="2">
    <source>
        <dbReference type="Proteomes" id="UP000030780"/>
    </source>
</evidence>
<keyword evidence="1" id="KW-0548">Nucleotidyltransferase</keyword>
<keyword evidence="1" id="KW-0808">Transferase</keyword>
<dbReference type="AlphaFoldDB" id="M7W9X6"/>
<sequence length="75" mass="8987">MQMVVVKTTLIYNYGDSKSSENYKQIYCLNVIMKVFKSFIKSKITHQLQINDIEYKIDKNQIFYKEMCLSAKMHH</sequence>
<proteinExistence type="predicted"/>
<dbReference type="Proteomes" id="UP000030780">
    <property type="component" value="Unassembled WGS sequence"/>
</dbReference>
<accession>M7W9X6</accession>
<protein>
    <submittedName>
        <fullName evidence="1">Reverse transcriptase</fullName>
    </submittedName>
</protein>
<evidence type="ECO:0000313" key="1">
    <source>
        <dbReference type="EMBL" id="EMS14590.1"/>
    </source>
</evidence>
<name>M7W9X6_ENTHI</name>
<organism evidence="1 2">
    <name type="scientific">Entamoeba histolytica HM-3:IMSS</name>
    <dbReference type="NCBI Taxonomy" id="885315"/>
    <lineage>
        <taxon>Eukaryota</taxon>
        <taxon>Amoebozoa</taxon>
        <taxon>Evosea</taxon>
        <taxon>Archamoebae</taxon>
        <taxon>Mastigamoebida</taxon>
        <taxon>Entamoebidae</taxon>
        <taxon>Entamoeba</taxon>
    </lineage>
</organism>
<dbReference type="VEuPathDB" id="AmoebaDB:KM1_083350"/>
<dbReference type="GO" id="GO:0003964">
    <property type="term" value="F:RNA-directed DNA polymerase activity"/>
    <property type="evidence" value="ECO:0007669"/>
    <property type="project" value="UniProtKB-KW"/>
</dbReference>